<comment type="caution">
    <text evidence="3">The sequence shown here is derived from an EMBL/GenBank/DDBJ whole genome shotgun (WGS) entry which is preliminary data.</text>
</comment>
<dbReference type="SUPFAM" id="SSF56349">
    <property type="entry name" value="DNA breaking-rejoining enzymes"/>
    <property type="match status" value="1"/>
</dbReference>
<dbReference type="RefSeq" id="WP_279926583.1">
    <property type="nucleotide sequence ID" value="NZ_JARWBG010000004.1"/>
</dbReference>
<accession>A0ABT6HJP3</accession>
<sequence length="462" mass="51188">MLTYDVDIWSIRQRKGRPKPFELRWRVGTRPHSRSFKLKTQADGRRSELMAALRDRQQFDEVSGLPASELEALNTPTWYEHAKAYAVMKWPKAAAKHRASIAEALATVTPAFVATTRGAPEPEVLRIALYSWAFRAVQADDGTFVSRADVDEPPAEVQSALTWLAKHSFKVTDAAKSDRMRAALDALSRRLDGKPAADNTVSRKRMVLSNAMRYAIEKDILSVHPLARVDWEPPTKDDEVDFRYVPNPKQAAALIAAVRDQGTRGAHLAPFFGCLYYAAMRPSEIAALTEADCKLPETGWGELILAGSRPEVGSGWTDDGASFEQRGLKRRARKATRPVPIPPVLTAMLRDHLKAYGTAEDGRLFRAARGGRVRSTEYCEIWDTARGEALTEAEAASPLADVPYSLRHAGVSLWINSGVDPVEVARRAGHSLTVLFRFYAKILRGQQTLANDLIDKGLSGDE</sequence>
<evidence type="ECO:0000313" key="3">
    <source>
        <dbReference type="EMBL" id="MDH2388284.1"/>
    </source>
</evidence>
<evidence type="ECO:0000259" key="2">
    <source>
        <dbReference type="PROSITE" id="PS51898"/>
    </source>
</evidence>
<proteinExistence type="predicted"/>
<dbReference type="EMBL" id="JARWBG010000004">
    <property type="protein sequence ID" value="MDH2388284.1"/>
    <property type="molecule type" value="Genomic_DNA"/>
</dbReference>
<organism evidence="3 4">
    <name type="scientific">Streptomyces chengmaiensis</name>
    <dbReference type="NCBI Taxonomy" id="3040919"/>
    <lineage>
        <taxon>Bacteria</taxon>
        <taxon>Bacillati</taxon>
        <taxon>Actinomycetota</taxon>
        <taxon>Actinomycetes</taxon>
        <taxon>Kitasatosporales</taxon>
        <taxon>Streptomycetaceae</taxon>
        <taxon>Streptomyces</taxon>
    </lineage>
</organism>
<dbReference type="Proteomes" id="UP001223144">
    <property type="component" value="Unassembled WGS sequence"/>
</dbReference>
<dbReference type="PROSITE" id="PS51898">
    <property type="entry name" value="TYR_RECOMBINASE"/>
    <property type="match status" value="1"/>
</dbReference>
<dbReference type="PANTHER" id="PTHR30349">
    <property type="entry name" value="PHAGE INTEGRASE-RELATED"/>
    <property type="match status" value="1"/>
</dbReference>
<dbReference type="InterPro" id="IPR011010">
    <property type="entry name" value="DNA_brk_join_enz"/>
</dbReference>
<name>A0ABT6HJP3_9ACTN</name>
<dbReference type="InterPro" id="IPR013762">
    <property type="entry name" value="Integrase-like_cat_sf"/>
</dbReference>
<protein>
    <submittedName>
        <fullName evidence="3">Site-specific integrase</fullName>
    </submittedName>
</protein>
<dbReference type="Gene3D" id="1.10.443.10">
    <property type="entry name" value="Intergrase catalytic core"/>
    <property type="match status" value="1"/>
</dbReference>
<dbReference type="InterPro" id="IPR002104">
    <property type="entry name" value="Integrase_catalytic"/>
</dbReference>
<dbReference type="InterPro" id="IPR050090">
    <property type="entry name" value="Tyrosine_recombinase_XerCD"/>
</dbReference>
<keyword evidence="1" id="KW-0233">DNA recombination</keyword>
<gene>
    <name evidence="3" type="ORF">QCN29_05665</name>
</gene>
<evidence type="ECO:0000313" key="4">
    <source>
        <dbReference type="Proteomes" id="UP001223144"/>
    </source>
</evidence>
<evidence type="ECO:0000256" key="1">
    <source>
        <dbReference type="ARBA" id="ARBA00023172"/>
    </source>
</evidence>
<keyword evidence="4" id="KW-1185">Reference proteome</keyword>
<feature type="domain" description="Tyr recombinase" evidence="2">
    <location>
        <begin position="240"/>
        <end position="454"/>
    </location>
</feature>
<dbReference type="PANTHER" id="PTHR30349:SF64">
    <property type="entry name" value="PROPHAGE INTEGRASE INTD-RELATED"/>
    <property type="match status" value="1"/>
</dbReference>
<reference evidence="3 4" key="1">
    <citation type="submission" date="2023-04" db="EMBL/GenBank/DDBJ databases">
        <title>Streptomyces chengmaiensis sp. nov. isolated from the stem of mangrove plant in Hainan.</title>
        <authorList>
            <person name="Huang X."/>
            <person name="Zhou S."/>
            <person name="Chu X."/>
            <person name="Xie Y."/>
            <person name="Lin Y."/>
        </authorList>
    </citation>
    <scope>NUCLEOTIDE SEQUENCE [LARGE SCALE GENOMIC DNA]</scope>
    <source>
        <strain evidence="3 4">HNM0663</strain>
    </source>
</reference>